<organism evidence="1 2">
    <name type="scientific">Eumeta variegata</name>
    <name type="common">Bagworm moth</name>
    <name type="synonym">Eumeta japonica</name>
    <dbReference type="NCBI Taxonomy" id="151549"/>
    <lineage>
        <taxon>Eukaryota</taxon>
        <taxon>Metazoa</taxon>
        <taxon>Ecdysozoa</taxon>
        <taxon>Arthropoda</taxon>
        <taxon>Hexapoda</taxon>
        <taxon>Insecta</taxon>
        <taxon>Pterygota</taxon>
        <taxon>Neoptera</taxon>
        <taxon>Endopterygota</taxon>
        <taxon>Lepidoptera</taxon>
        <taxon>Glossata</taxon>
        <taxon>Ditrysia</taxon>
        <taxon>Tineoidea</taxon>
        <taxon>Psychidae</taxon>
        <taxon>Oiketicinae</taxon>
        <taxon>Eumeta</taxon>
    </lineage>
</organism>
<gene>
    <name evidence="1" type="ORF">EVAR_69781_1</name>
</gene>
<dbReference type="Proteomes" id="UP000299102">
    <property type="component" value="Unassembled WGS sequence"/>
</dbReference>
<accession>A0A4C2A702</accession>
<proteinExistence type="predicted"/>
<evidence type="ECO:0000313" key="1">
    <source>
        <dbReference type="EMBL" id="GBP94667.1"/>
    </source>
</evidence>
<dbReference type="EMBL" id="BGZK01002532">
    <property type="protein sequence ID" value="GBP94667.1"/>
    <property type="molecule type" value="Genomic_DNA"/>
</dbReference>
<protein>
    <submittedName>
        <fullName evidence="1">Uncharacterized protein</fullName>
    </submittedName>
</protein>
<evidence type="ECO:0000313" key="2">
    <source>
        <dbReference type="Proteomes" id="UP000299102"/>
    </source>
</evidence>
<keyword evidence="2" id="KW-1185">Reference proteome</keyword>
<reference evidence="1 2" key="1">
    <citation type="journal article" date="2019" name="Commun. Biol.">
        <title>The bagworm genome reveals a unique fibroin gene that provides high tensile strength.</title>
        <authorList>
            <person name="Kono N."/>
            <person name="Nakamura H."/>
            <person name="Ohtoshi R."/>
            <person name="Tomita M."/>
            <person name="Numata K."/>
            <person name="Arakawa K."/>
        </authorList>
    </citation>
    <scope>NUCLEOTIDE SEQUENCE [LARGE SCALE GENOMIC DNA]</scope>
</reference>
<name>A0A4C2A702_EUMVA</name>
<sequence length="84" mass="8873">MAGPVATPRSESGPVLVAFASRALSAHEAGPAARAQLFKPLKASMPTDTAGAKGMSKFAVRPFTGRGEPYAFIFMSNTIRFICR</sequence>
<dbReference type="AlphaFoldDB" id="A0A4C2A702"/>
<comment type="caution">
    <text evidence="1">The sequence shown here is derived from an EMBL/GenBank/DDBJ whole genome shotgun (WGS) entry which is preliminary data.</text>
</comment>